<comment type="caution">
    <text evidence="2">The sequence shown here is derived from an EMBL/GenBank/DDBJ whole genome shotgun (WGS) entry which is preliminary data.</text>
</comment>
<dbReference type="AlphaFoldDB" id="A0A420W883"/>
<evidence type="ECO:0000313" key="3">
    <source>
        <dbReference type="Proteomes" id="UP000280881"/>
    </source>
</evidence>
<dbReference type="PANTHER" id="PTHR12526">
    <property type="entry name" value="GLYCOSYLTRANSFERASE"/>
    <property type="match status" value="1"/>
</dbReference>
<evidence type="ECO:0000259" key="1">
    <source>
        <dbReference type="Pfam" id="PF00534"/>
    </source>
</evidence>
<keyword evidence="3" id="KW-1185">Reference proteome</keyword>
<proteinExistence type="predicted"/>
<dbReference type="RefSeq" id="WP_121169738.1">
    <property type="nucleotide sequence ID" value="NZ_RBIE01000001.1"/>
</dbReference>
<dbReference type="CDD" id="cd03801">
    <property type="entry name" value="GT4_PimA-like"/>
    <property type="match status" value="1"/>
</dbReference>
<gene>
    <name evidence="2" type="ORF">C7457_0365</name>
</gene>
<dbReference type="InterPro" id="IPR001296">
    <property type="entry name" value="Glyco_trans_1"/>
</dbReference>
<accession>A0A420W883</accession>
<keyword evidence="2" id="KW-0808">Transferase</keyword>
<dbReference type="SUPFAM" id="SSF53756">
    <property type="entry name" value="UDP-Glycosyltransferase/glycogen phosphorylase"/>
    <property type="match status" value="1"/>
</dbReference>
<dbReference type="Gene3D" id="3.40.50.2000">
    <property type="entry name" value="Glycogen Phosphorylase B"/>
    <property type="match status" value="2"/>
</dbReference>
<dbReference type="Proteomes" id="UP000280881">
    <property type="component" value="Unassembled WGS sequence"/>
</dbReference>
<name>A0A420W883_9BACT</name>
<protein>
    <submittedName>
        <fullName evidence="2">Glycosyltransferase involved in cell wall biosynthesis</fullName>
    </submittedName>
</protein>
<dbReference type="GO" id="GO:0016757">
    <property type="term" value="F:glycosyltransferase activity"/>
    <property type="evidence" value="ECO:0007669"/>
    <property type="project" value="InterPro"/>
</dbReference>
<dbReference type="Pfam" id="PF00534">
    <property type="entry name" value="Glycos_transf_1"/>
    <property type="match status" value="1"/>
</dbReference>
<evidence type="ECO:0000313" key="2">
    <source>
        <dbReference type="EMBL" id="RKQ63492.1"/>
    </source>
</evidence>
<reference evidence="2 3" key="1">
    <citation type="submission" date="2018-10" db="EMBL/GenBank/DDBJ databases">
        <title>Genomic Encyclopedia of Type Strains, Phase IV (KMG-IV): sequencing the most valuable type-strain genomes for metagenomic binning, comparative biology and taxonomic classification.</title>
        <authorList>
            <person name="Goeker M."/>
        </authorList>
    </citation>
    <scope>NUCLEOTIDE SEQUENCE [LARGE SCALE GENOMIC DNA]</scope>
    <source>
        <strain evidence="2 3">DSM 15521</strain>
    </source>
</reference>
<dbReference type="OrthoDB" id="9816564at2"/>
<feature type="domain" description="Glycosyl transferase family 1" evidence="1">
    <location>
        <begin position="182"/>
        <end position="334"/>
    </location>
</feature>
<sequence length="360" mass="41689">MLRTDFKVYRLGPIAAFDSSAHSVHQILMSAYFAKYGIDSYIYLRNLRPTKGEKELSSFIGIKFQDKLHVRLSSKHKGLSSLQNFITLLKDLKKNLGSNNWVFLSKADHVVKLSRLKNLLNFKIVFENHQDKTFIEAVKKADVVYTVSPKVYDKLKGFPKVKLWTYHYPVKDELINFSPEFREKEVYTLGYLGSLNPEKGIDFLLRAIKNLPSKLKIIGGKSDKLEKARKLAKEYGVIHKVKFTGFVPQNLIPSELSEVDIMVAPFTDEQKTIPLKVYEYLAVGIPTIASDIGPVRIVAKDYFFYFKPKDEKSFTEAFREVTENPERTRRVMIESKEYGKQFHWKEVIKRILSDLEKVKC</sequence>
<organism evidence="2 3">
    <name type="scientific">Thermovibrio guaymasensis</name>
    <dbReference type="NCBI Taxonomy" id="240167"/>
    <lineage>
        <taxon>Bacteria</taxon>
        <taxon>Pseudomonadati</taxon>
        <taxon>Aquificota</taxon>
        <taxon>Aquificia</taxon>
        <taxon>Desulfurobacteriales</taxon>
        <taxon>Desulfurobacteriaceae</taxon>
        <taxon>Thermovibrio</taxon>
    </lineage>
</organism>
<dbReference type="EMBL" id="RBIE01000001">
    <property type="protein sequence ID" value="RKQ63492.1"/>
    <property type="molecule type" value="Genomic_DNA"/>
</dbReference>